<feature type="compositionally biased region" description="Basic and acidic residues" evidence="6">
    <location>
        <begin position="216"/>
        <end position="228"/>
    </location>
</feature>
<evidence type="ECO:0000256" key="4">
    <source>
        <dbReference type="ARBA" id="ARBA00022917"/>
    </source>
</evidence>
<dbReference type="GO" id="GO:0000340">
    <property type="term" value="F:RNA 7-methylguanosine cap binding"/>
    <property type="evidence" value="ECO:0007669"/>
    <property type="project" value="TreeGrafter"/>
</dbReference>
<dbReference type="GO" id="GO:0006417">
    <property type="term" value="P:regulation of translation"/>
    <property type="evidence" value="ECO:0007669"/>
    <property type="project" value="UniProtKB-KW"/>
</dbReference>
<evidence type="ECO:0000256" key="6">
    <source>
        <dbReference type="SAM" id="MobiDB-lite"/>
    </source>
</evidence>
<keyword evidence="2" id="KW-0810">Translation regulation</keyword>
<dbReference type="AlphaFoldDB" id="A0A6A5Z0M9"/>
<dbReference type="InterPro" id="IPR001040">
    <property type="entry name" value="TIF_eIF_4E"/>
</dbReference>
<sequence>MSDIQRIIDLLQASASKLLHGKAVDCGLVPLGLSPVAEHFENGTDEAEEKFYDCYSTPHSLAEALQVALEKGPPPLPPSEPLSQDFKTGVNRVLSTFKTIGQATHPGCAINDKKSDGDAANDLAVLTSKRIFAAAKDTHELEALAYRLPNMAGRLPVLTTSNLPAASLSEAENTASPARGSRSMMLNSIFKSVRIPEFRFKWQFWAEKGQSTSSAPKDKSSTSEEYASRPKPLGEQIISIKEFYQHFNNIPTDSLKLRDSIHLFHLGVKPLWEDPRNTKGGAWYFKVSKDIAGQMWHEICLLAVGDVLQGAVETKREAFNDDICGVSYSVRWNAVQIAVWNRDSDNQGGIDKLLAAILDKLSAEVKPKEGSYWYKAHKEHKGFIAPSE</sequence>
<evidence type="ECO:0000256" key="2">
    <source>
        <dbReference type="ARBA" id="ARBA00022845"/>
    </source>
</evidence>
<evidence type="ECO:0000256" key="3">
    <source>
        <dbReference type="ARBA" id="ARBA00022884"/>
    </source>
</evidence>
<dbReference type="Proteomes" id="UP000799770">
    <property type="component" value="Unassembled WGS sequence"/>
</dbReference>
<dbReference type="Pfam" id="PF01652">
    <property type="entry name" value="IF4E"/>
    <property type="match status" value="1"/>
</dbReference>
<accession>A0A6A5Z0M9</accession>
<evidence type="ECO:0000256" key="1">
    <source>
        <dbReference type="ARBA" id="ARBA00022540"/>
    </source>
</evidence>
<keyword evidence="8" id="KW-1185">Reference proteome</keyword>
<keyword evidence="4 5" id="KW-0648">Protein biosynthesis</keyword>
<dbReference type="OrthoDB" id="17977at2759"/>
<keyword evidence="1 5" id="KW-0396">Initiation factor</keyword>
<evidence type="ECO:0000313" key="8">
    <source>
        <dbReference type="Proteomes" id="UP000799770"/>
    </source>
</evidence>
<protein>
    <submittedName>
        <fullName evidence="7">Translation initiation factor eIF 4e-like domain-containing protein</fullName>
    </submittedName>
</protein>
<dbReference type="Gene3D" id="3.30.760.10">
    <property type="entry name" value="RNA Cap, Translation Initiation Factor Eif4e"/>
    <property type="match status" value="1"/>
</dbReference>
<evidence type="ECO:0000256" key="5">
    <source>
        <dbReference type="RuleBase" id="RU004374"/>
    </source>
</evidence>
<feature type="region of interest" description="Disordered" evidence="6">
    <location>
        <begin position="211"/>
        <end position="230"/>
    </location>
</feature>
<dbReference type="GO" id="GO:0016281">
    <property type="term" value="C:eukaryotic translation initiation factor 4F complex"/>
    <property type="evidence" value="ECO:0007669"/>
    <property type="project" value="TreeGrafter"/>
</dbReference>
<dbReference type="GO" id="GO:0003743">
    <property type="term" value="F:translation initiation factor activity"/>
    <property type="evidence" value="ECO:0007669"/>
    <property type="project" value="UniProtKB-KW"/>
</dbReference>
<dbReference type="EMBL" id="ML977329">
    <property type="protein sequence ID" value="KAF2112950.1"/>
    <property type="molecule type" value="Genomic_DNA"/>
</dbReference>
<name>A0A6A5Z0M9_9PLEO</name>
<comment type="similarity">
    <text evidence="5">Belongs to the eukaryotic initiation factor 4E family.</text>
</comment>
<dbReference type="SUPFAM" id="SSF55418">
    <property type="entry name" value="eIF4e-like"/>
    <property type="match status" value="1"/>
</dbReference>
<dbReference type="PANTHER" id="PTHR11960:SF66">
    <property type="entry name" value="EUKARYOTIC TRANSLATION INITIATION FACTOR 4E TYPE 3"/>
    <property type="match status" value="1"/>
</dbReference>
<reference evidence="7" key="1">
    <citation type="journal article" date="2020" name="Stud. Mycol.">
        <title>101 Dothideomycetes genomes: a test case for predicting lifestyles and emergence of pathogens.</title>
        <authorList>
            <person name="Haridas S."/>
            <person name="Albert R."/>
            <person name="Binder M."/>
            <person name="Bloem J."/>
            <person name="Labutti K."/>
            <person name="Salamov A."/>
            <person name="Andreopoulos B."/>
            <person name="Baker S."/>
            <person name="Barry K."/>
            <person name="Bills G."/>
            <person name="Bluhm B."/>
            <person name="Cannon C."/>
            <person name="Castanera R."/>
            <person name="Culley D."/>
            <person name="Daum C."/>
            <person name="Ezra D."/>
            <person name="Gonzalez J."/>
            <person name="Henrissat B."/>
            <person name="Kuo A."/>
            <person name="Liang C."/>
            <person name="Lipzen A."/>
            <person name="Lutzoni F."/>
            <person name="Magnuson J."/>
            <person name="Mondo S."/>
            <person name="Nolan M."/>
            <person name="Ohm R."/>
            <person name="Pangilinan J."/>
            <person name="Park H.-J."/>
            <person name="Ramirez L."/>
            <person name="Alfaro M."/>
            <person name="Sun H."/>
            <person name="Tritt A."/>
            <person name="Yoshinaga Y."/>
            <person name="Zwiers L.-H."/>
            <person name="Turgeon B."/>
            <person name="Goodwin S."/>
            <person name="Spatafora J."/>
            <person name="Crous P."/>
            <person name="Grigoriev I."/>
        </authorList>
    </citation>
    <scope>NUCLEOTIDE SEQUENCE</scope>
    <source>
        <strain evidence="7">CBS 627.86</strain>
    </source>
</reference>
<dbReference type="PANTHER" id="PTHR11960">
    <property type="entry name" value="EUKARYOTIC TRANSLATION INITIATION FACTOR 4E RELATED"/>
    <property type="match status" value="1"/>
</dbReference>
<evidence type="ECO:0000313" key="7">
    <source>
        <dbReference type="EMBL" id="KAF2112950.1"/>
    </source>
</evidence>
<gene>
    <name evidence="7" type="ORF">BDV96DRAFT_648574</name>
</gene>
<organism evidence="7 8">
    <name type="scientific">Lophiotrema nucula</name>
    <dbReference type="NCBI Taxonomy" id="690887"/>
    <lineage>
        <taxon>Eukaryota</taxon>
        <taxon>Fungi</taxon>
        <taxon>Dikarya</taxon>
        <taxon>Ascomycota</taxon>
        <taxon>Pezizomycotina</taxon>
        <taxon>Dothideomycetes</taxon>
        <taxon>Pleosporomycetidae</taxon>
        <taxon>Pleosporales</taxon>
        <taxon>Lophiotremataceae</taxon>
        <taxon>Lophiotrema</taxon>
    </lineage>
</organism>
<proteinExistence type="inferred from homology"/>
<dbReference type="InterPro" id="IPR023398">
    <property type="entry name" value="TIF_eIF4e-like"/>
</dbReference>
<keyword evidence="3 5" id="KW-0694">RNA-binding</keyword>